<reference evidence="9 10" key="1">
    <citation type="journal article" date="2015" name="Plant Cell">
        <title>Oil accumulation by the oleaginous diatom Fistulifera solaris as revealed by the genome and transcriptome.</title>
        <authorList>
            <person name="Tanaka T."/>
            <person name="Maeda Y."/>
            <person name="Veluchamy A."/>
            <person name="Tanaka M."/>
            <person name="Abida H."/>
            <person name="Marechal E."/>
            <person name="Bowler C."/>
            <person name="Muto M."/>
            <person name="Sunaga Y."/>
            <person name="Tanaka M."/>
            <person name="Yoshino T."/>
            <person name="Taniguchi T."/>
            <person name="Fukuda Y."/>
            <person name="Nemoto M."/>
            <person name="Matsumoto M."/>
            <person name="Wong P.S."/>
            <person name="Aburatani S."/>
            <person name="Fujibuchi W."/>
        </authorList>
    </citation>
    <scope>NUCLEOTIDE SEQUENCE [LARGE SCALE GENOMIC DNA]</scope>
    <source>
        <strain evidence="9 10">JPCC DA0580</strain>
    </source>
</reference>
<evidence type="ECO:0000256" key="1">
    <source>
        <dbReference type="ARBA" id="ARBA00004123"/>
    </source>
</evidence>
<dbReference type="GO" id="GO:0005524">
    <property type="term" value="F:ATP binding"/>
    <property type="evidence" value="ECO:0007669"/>
    <property type="project" value="InterPro"/>
</dbReference>
<dbReference type="InterPro" id="IPR036890">
    <property type="entry name" value="HATPase_C_sf"/>
</dbReference>
<dbReference type="InterPro" id="IPR032189">
    <property type="entry name" value="Mlh1_C"/>
</dbReference>
<evidence type="ECO:0000256" key="3">
    <source>
        <dbReference type="ARBA" id="ARBA00006082"/>
    </source>
</evidence>
<dbReference type="Gene3D" id="3.30.565.10">
    <property type="entry name" value="Histidine kinase-like ATPase, C-terminal domain"/>
    <property type="match status" value="1"/>
</dbReference>
<evidence type="ECO:0000256" key="6">
    <source>
        <dbReference type="ARBA" id="ARBA00023242"/>
    </source>
</evidence>
<evidence type="ECO:0000256" key="2">
    <source>
        <dbReference type="ARBA" id="ARBA00004229"/>
    </source>
</evidence>
<dbReference type="InterPro" id="IPR002099">
    <property type="entry name" value="MutL/Mlh/PMS"/>
</dbReference>
<keyword evidence="6" id="KW-0539">Nucleus</keyword>
<dbReference type="GO" id="GO:0016887">
    <property type="term" value="F:ATP hydrolysis activity"/>
    <property type="evidence" value="ECO:0007669"/>
    <property type="project" value="InterPro"/>
</dbReference>
<dbReference type="InterPro" id="IPR014721">
    <property type="entry name" value="Ribsml_uS5_D2-typ_fold_subgr"/>
</dbReference>
<dbReference type="InParanoid" id="A0A1Z5JLZ7"/>
<evidence type="ECO:0000259" key="8">
    <source>
        <dbReference type="SMART" id="SM01340"/>
    </source>
</evidence>
<dbReference type="InterPro" id="IPR013507">
    <property type="entry name" value="DNA_mismatch_S5_2-like"/>
</dbReference>
<dbReference type="GO" id="GO:0030983">
    <property type="term" value="F:mismatched DNA binding"/>
    <property type="evidence" value="ECO:0007669"/>
    <property type="project" value="InterPro"/>
</dbReference>
<dbReference type="GO" id="GO:0140664">
    <property type="term" value="F:ATP-dependent DNA damage sensor activity"/>
    <property type="evidence" value="ECO:0007669"/>
    <property type="project" value="InterPro"/>
</dbReference>
<dbReference type="InterPro" id="IPR020568">
    <property type="entry name" value="Ribosomal_Su5_D2-typ_SF"/>
</dbReference>
<protein>
    <submittedName>
        <fullName evidence="9">DNA mismatch repair protein MLH1</fullName>
    </submittedName>
</protein>
<dbReference type="SUPFAM" id="SSF54211">
    <property type="entry name" value="Ribosomal protein S5 domain 2-like"/>
    <property type="match status" value="1"/>
</dbReference>
<dbReference type="InterPro" id="IPR014762">
    <property type="entry name" value="DNA_mismatch_repair_CS"/>
</dbReference>
<proteinExistence type="inferred from homology"/>
<keyword evidence="4" id="KW-0227">DNA damage</keyword>
<feature type="region of interest" description="Disordered" evidence="7">
    <location>
        <begin position="435"/>
        <end position="470"/>
    </location>
</feature>
<dbReference type="NCBIfam" id="TIGR00585">
    <property type="entry name" value="mutl"/>
    <property type="match status" value="1"/>
</dbReference>
<dbReference type="Gene3D" id="3.30.230.10">
    <property type="match status" value="1"/>
</dbReference>
<feature type="domain" description="DNA mismatch repair protein S5" evidence="8">
    <location>
        <begin position="292"/>
        <end position="405"/>
    </location>
</feature>
<dbReference type="SUPFAM" id="SSF55874">
    <property type="entry name" value="ATPase domain of HSP90 chaperone/DNA topoisomerase II/histidine kinase"/>
    <property type="match status" value="1"/>
</dbReference>
<dbReference type="PROSITE" id="PS00058">
    <property type="entry name" value="DNA_MISMATCH_REPAIR_1"/>
    <property type="match status" value="1"/>
</dbReference>
<feature type="compositionally biased region" description="Low complexity" evidence="7">
    <location>
        <begin position="449"/>
        <end position="459"/>
    </location>
</feature>
<dbReference type="OrthoDB" id="10254304at2759"/>
<dbReference type="SMART" id="SM01340">
    <property type="entry name" value="DNA_mis_repair"/>
    <property type="match status" value="1"/>
</dbReference>
<evidence type="ECO:0000313" key="9">
    <source>
        <dbReference type="EMBL" id="GAX14801.1"/>
    </source>
</evidence>
<accession>A0A1Z5JLZ7</accession>
<dbReference type="Pfam" id="PF16413">
    <property type="entry name" value="Mlh1_C"/>
    <property type="match status" value="1"/>
</dbReference>
<dbReference type="GO" id="GO:0006298">
    <property type="term" value="P:mismatch repair"/>
    <property type="evidence" value="ECO:0007669"/>
    <property type="project" value="InterPro"/>
</dbReference>
<dbReference type="InterPro" id="IPR038973">
    <property type="entry name" value="MutL/Mlh/Pms-like"/>
</dbReference>
<dbReference type="EMBL" id="BDSP01000083">
    <property type="protein sequence ID" value="GAX14801.1"/>
    <property type="molecule type" value="Genomic_DNA"/>
</dbReference>
<keyword evidence="5" id="KW-0234">DNA repair</keyword>
<evidence type="ECO:0000313" key="10">
    <source>
        <dbReference type="Proteomes" id="UP000198406"/>
    </source>
</evidence>
<dbReference type="GO" id="GO:0032389">
    <property type="term" value="C:MutLalpha complex"/>
    <property type="evidence" value="ECO:0007669"/>
    <property type="project" value="TreeGrafter"/>
</dbReference>
<dbReference type="Proteomes" id="UP000198406">
    <property type="component" value="Unassembled WGS sequence"/>
</dbReference>
<keyword evidence="10" id="KW-1185">Reference proteome</keyword>
<dbReference type="Pfam" id="PF01119">
    <property type="entry name" value="DNA_mis_repair"/>
    <property type="match status" value="1"/>
</dbReference>
<evidence type="ECO:0000256" key="5">
    <source>
        <dbReference type="ARBA" id="ARBA00023204"/>
    </source>
</evidence>
<dbReference type="PANTHER" id="PTHR10073:SF12">
    <property type="entry name" value="DNA MISMATCH REPAIR PROTEIN MLH1"/>
    <property type="match status" value="1"/>
</dbReference>
<evidence type="ECO:0000256" key="7">
    <source>
        <dbReference type="SAM" id="MobiDB-lite"/>
    </source>
</evidence>
<feature type="compositionally biased region" description="Basic residues" evidence="7">
    <location>
        <begin position="460"/>
        <end position="469"/>
    </location>
</feature>
<dbReference type="CDD" id="cd16926">
    <property type="entry name" value="HATPase_MutL-MLH-PMS-like"/>
    <property type="match status" value="1"/>
</dbReference>
<dbReference type="FunCoup" id="A0A1Z5JLZ7">
    <property type="interactions" value="437"/>
</dbReference>
<comment type="caution">
    <text evidence="9">The sequence shown here is derived from an EMBL/GenBank/DDBJ whole genome shotgun (WGS) entry which is preliminary data.</text>
</comment>
<dbReference type="Pfam" id="PF13589">
    <property type="entry name" value="HATPase_c_3"/>
    <property type="match status" value="1"/>
</dbReference>
<comment type="subcellular location">
    <subcellularLocation>
        <location evidence="1">Nucleus</location>
    </subcellularLocation>
    <subcellularLocation>
        <location evidence="2">Plastid</location>
        <location evidence="2">Chloroplast</location>
    </subcellularLocation>
</comment>
<name>A0A1Z5JLZ7_FISSO</name>
<sequence length="776" mass="86531">MNKSPGVIQLLPQEVIERIKAGEVVQKPSAAVKELVENALDAGSTEIIVQVSTDCLREISVQDNGCGISDLSLAVQRHTTSKLQKVDDLFALQSFGFRGEALASIVQATGRVHIVSRTIDRPVAFQQSFSPASKQASKATPCARTPGTTVTLHDLFATMKQRQKMTNDYPSILQLLQSYAVLYAPRGISFVCQKLKKAQPDLNTGSIVKQTQQHSDYLTETHGLLSVSQQEVTKKVLAQIYGSQLLESLAYCESKLLGREYQRKSNNNKTTAKSDDVNLSLLSDMAGIPTHVANVEDAARVVKVDDEICFCQFWCLFTKPTSKHLQQRTSLNLILFISNRLVECAPLKKRLEELYSNGKHLIFLAIEVPPQQVDVNIHPTKKLVALLFQEEIIEHISTTLSTTMKNLDRGFNASQVLVASSPSVSNRNRVRPQISEAKNDPSTCEENENTNAPATNLNPYKKKPLSSKRVRTDYNDPRGAMEPFLSQESPHEANCPLVCPSSEVDLTQPGAFADVAKQCTCRQTIRLPHHVFCRPKRIPPTECTYKSIAQLRRPLFEPHPYTLKLRTGYHIGTVSAYRSLIQCGKELVLMNHYRAAVELFYQIALLRFNGGAAVASIAFAVDIASAVTAALQLETNESNIMAKEAAICLWEHAEMLQEYFSIILALDPDGTVVLKGLPILLDGWEPMPHGLPLFLLRLATKVNWSEEKPCFDDICRELGWFYAELPFKEHEISSFVRHTLFPALSTLMVVPRSFVDEGGMVTLTCLDNLYRVFERC</sequence>
<dbReference type="GO" id="GO:0009507">
    <property type="term" value="C:chloroplast"/>
    <property type="evidence" value="ECO:0007669"/>
    <property type="project" value="UniProtKB-SubCell"/>
</dbReference>
<dbReference type="PANTHER" id="PTHR10073">
    <property type="entry name" value="DNA MISMATCH REPAIR PROTEIN MLH, PMS, MUTL"/>
    <property type="match status" value="1"/>
</dbReference>
<gene>
    <name evidence="9" type="ORF">FisN_25Lh002</name>
</gene>
<evidence type="ECO:0000256" key="4">
    <source>
        <dbReference type="ARBA" id="ARBA00022763"/>
    </source>
</evidence>
<organism evidence="9 10">
    <name type="scientific">Fistulifera solaris</name>
    <name type="common">Oleaginous diatom</name>
    <dbReference type="NCBI Taxonomy" id="1519565"/>
    <lineage>
        <taxon>Eukaryota</taxon>
        <taxon>Sar</taxon>
        <taxon>Stramenopiles</taxon>
        <taxon>Ochrophyta</taxon>
        <taxon>Bacillariophyta</taxon>
        <taxon>Bacillariophyceae</taxon>
        <taxon>Bacillariophycidae</taxon>
        <taxon>Naviculales</taxon>
        <taxon>Naviculaceae</taxon>
        <taxon>Fistulifera</taxon>
    </lineage>
</organism>
<dbReference type="AlphaFoldDB" id="A0A1Z5JLZ7"/>
<comment type="similarity">
    <text evidence="3">Belongs to the DNA mismatch repair MutL/HexB family.</text>
</comment>